<evidence type="ECO:0000256" key="1">
    <source>
        <dbReference type="ARBA" id="ARBA00004184"/>
    </source>
</evidence>
<dbReference type="NCBIfam" id="NF004871">
    <property type="entry name" value="PRK06228.1"/>
    <property type="match status" value="1"/>
</dbReference>
<organism evidence="9 10">
    <name type="scientific">Leptolyngbya cf. ectocarpi LEGE 11479</name>
    <dbReference type="NCBI Taxonomy" id="1828722"/>
    <lineage>
        <taxon>Bacteria</taxon>
        <taxon>Bacillati</taxon>
        <taxon>Cyanobacteriota</taxon>
        <taxon>Cyanophyceae</taxon>
        <taxon>Leptolyngbyales</taxon>
        <taxon>Leptolyngbyaceae</taxon>
        <taxon>Leptolyngbya group</taxon>
        <taxon>Leptolyngbya</taxon>
    </lineage>
</organism>
<dbReference type="SUPFAM" id="SSF51344">
    <property type="entry name" value="Epsilon subunit of F1F0-ATP synthase N-terminal domain"/>
    <property type="match status" value="1"/>
</dbReference>
<dbReference type="AlphaFoldDB" id="A0A928X0U9"/>
<protein>
    <submittedName>
        <fullName evidence="9">F0F1 ATP synthase subunit epsilon</fullName>
    </submittedName>
</protein>
<gene>
    <name evidence="9" type="ORF">IQ260_09445</name>
</gene>
<feature type="coiled-coil region" evidence="7">
    <location>
        <begin position="85"/>
        <end position="119"/>
    </location>
</feature>
<dbReference type="InterPro" id="IPR024037">
    <property type="entry name" value="Alt_ATP_synth_F1_esu"/>
</dbReference>
<dbReference type="GO" id="GO:0012505">
    <property type="term" value="C:endomembrane system"/>
    <property type="evidence" value="ECO:0007669"/>
    <property type="project" value="UniProtKB-SubCell"/>
</dbReference>
<keyword evidence="4" id="KW-0406">Ion transport</keyword>
<dbReference type="GO" id="GO:0046933">
    <property type="term" value="F:proton-transporting ATP synthase activity, rotational mechanism"/>
    <property type="evidence" value="ECO:0007669"/>
    <property type="project" value="InterPro"/>
</dbReference>
<reference evidence="9" key="1">
    <citation type="submission" date="2020-10" db="EMBL/GenBank/DDBJ databases">
        <authorList>
            <person name="Castelo-Branco R."/>
            <person name="Eusebio N."/>
            <person name="Adriana R."/>
            <person name="Vieira A."/>
            <person name="Brugerolle De Fraissinette N."/>
            <person name="Rezende De Castro R."/>
            <person name="Schneider M.P."/>
            <person name="Vasconcelos V."/>
            <person name="Leao P.N."/>
        </authorList>
    </citation>
    <scope>NUCLEOTIDE SEQUENCE</scope>
    <source>
        <strain evidence="9">LEGE 11479</strain>
    </source>
</reference>
<dbReference type="Proteomes" id="UP000615026">
    <property type="component" value="Unassembled WGS sequence"/>
</dbReference>
<evidence type="ECO:0000259" key="8">
    <source>
        <dbReference type="Pfam" id="PF02823"/>
    </source>
</evidence>
<dbReference type="InterPro" id="IPR036771">
    <property type="entry name" value="ATPsynth_dsu/esu_N"/>
</dbReference>
<sequence>MHLKVLLPNKVLIDQFVTKIVAEAVNGNFCLLPRHIDMLTALVPGILTFQANGAETFLAVEGGILIKCGPEVLVSTRNAFCGDSLEVLKQEVAQQFYTIDEQERQARTAIARMEASLARQFTALSVE</sequence>
<comment type="similarity">
    <text evidence="2">Belongs to the ATPase epsilon chain family.</text>
</comment>
<dbReference type="GO" id="GO:0045259">
    <property type="term" value="C:proton-transporting ATP synthase complex"/>
    <property type="evidence" value="ECO:0007669"/>
    <property type="project" value="UniProtKB-KW"/>
</dbReference>
<name>A0A928X0U9_LEPEC</name>
<keyword evidence="7" id="KW-0175">Coiled coil</keyword>
<dbReference type="NCBIfam" id="TIGR03166">
    <property type="entry name" value="alt_F1F0_F1_eps"/>
    <property type="match status" value="1"/>
</dbReference>
<evidence type="ECO:0000256" key="2">
    <source>
        <dbReference type="ARBA" id="ARBA00005712"/>
    </source>
</evidence>
<dbReference type="Gene3D" id="2.60.15.10">
    <property type="entry name" value="F0F1 ATP synthase delta/epsilon subunit, N-terminal"/>
    <property type="match status" value="1"/>
</dbReference>
<evidence type="ECO:0000256" key="6">
    <source>
        <dbReference type="ARBA" id="ARBA00023196"/>
    </source>
</evidence>
<keyword evidence="6" id="KW-0066">ATP synthesis</keyword>
<keyword evidence="10" id="KW-1185">Reference proteome</keyword>
<evidence type="ECO:0000313" key="10">
    <source>
        <dbReference type="Proteomes" id="UP000615026"/>
    </source>
</evidence>
<dbReference type="RefSeq" id="WP_193992855.1">
    <property type="nucleotide sequence ID" value="NZ_JADEXP010000063.1"/>
</dbReference>
<feature type="domain" description="ATP synthase F1 complex delta/epsilon subunit N-terminal" evidence="8">
    <location>
        <begin position="1"/>
        <end position="79"/>
    </location>
</feature>
<dbReference type="InterPro" id="IPR020546">
    <property type="entry name" value="ATP_synth_F1_dsu/esu_N"/>
</dbReference>
<comment type="subcellular location">
    <subcellularLocation>
        <location evidence="1">Endomembrane system</location>
        <topology evidence="1">Peripheral membrane protein</topology>
    </subcellularLocation>
</comment>
<accession>A0A928X0U9</accession>
<evidence type="ECO:0000313" key="9">
    <source>
        <dbReference type="EMBL" id="MBE9066877.1"/>
    </source>
</evidence>
<evidence type="ECO:0000256" key="7">
    <source>
        <dbReference type="SAM" id="Coils"/>
    </source>
</evidence>
<dbReference type="Pfam" id="PF02823">
    <property type="entry name" value="ATP-synt_DE_N"/>
    <property type="match status" value="1"/>
</dbReference>
<evidence type="ECO:0000256" key="5">
    <source>
        <dbReference type="ARBA" id="ARBA00023136"/>
    </source>
</evidence>
<keyword evidence="3" id="KW-0813">Transport</keyword>
<dbReference type="CDD" id="cd12152">
    <property type="entry name" value="F1-ATPase_delta"/>
    <property type="match status" value="1"/>
</dbReference>
<evidence type="ECO:0000256" key="4">
    <source>
        <dbReference type="ARBA" id="ARBA00023065"/>
    </source>
</evidence>
<proteinExistence type="inferred from homology"/>
<dbReference type="EMBL" id="JADEXP010000063">
    <property type="protein sequence ID" value="MBE9066877.1"/>
    <property type="molecule type" value="Genomic_DNA"/>
</dbReference>
<comment type="caution">
    <text evidence="9">The sequence shown here is derived from an EMBL/GenBank/DDBJ whole genome shotgun (WGS) entry which is preliminary data.</text>
</comment>
<keyword evidence="6" id="KW-0139">CF(1)</keyword>
<keyword evidence="5" id="KW-0472">Membrane</keyword>
<dbReference type="InterPro" id="IPR001469">
    <property type="entry name" value="ATP_synth_F1_dsu/esu"/>
</dbReference>
<evidence type="ECO:0000256" key="3">
    <source>
        <dbReference type="ARBA" id="ARBA00022448"/>
    </source>
</evidence>